<keyword evidence="3" id="KW-1185">Reference proteome</keyword>
<proteinExistence type="predicted"/>
<evidence type="ECO:0000313" key="2">
    <source>
        <dbReference type="EMBL" id="CAI2365581.1"/>
    </source>
</evidence>
<organism evidence="2 3">
    <name type="scientific">Euplotes crassus</name>
    <dbReference type="NCBI Taxonomy" id="5936"/>
    <lineage>
        <taxon>Eukaryota</taxon>
        <taxon>Sar</taxon>
        <taxon>Alveolata</taxon>
        <taxon>Ciliophora</taxon>
        <taxon>Intramacronucleata</taxon>
        <taxon>Spirotrichea</taxon>
        <taxon>Hypotrichia</taxon>
        <taxon>Euplotida</taxon>
        <taxon>Euplotidae</taxon>
        <taxon>Moneuplotes</taxon>
    </lineage>
</organism>
<evidence type="ECO:0000256" key="1">
    <source>
        <dbReference type="SAM" id="MobiDB-lite"/>
    </source>
</evidence>
<evidence type="ECO:0000313" key="3">
    <source>
        <dbReference type="Proteomes" id="UP001295684"/>
    </source>
</evidence>
<dbReference type="Proteomes" id="UP001295684">
    <property type="component" value="Unassembled WGS sequence"/>
</dbReference>
<protein>
    <submittedName>
        <fullName evidence="2">Uncharacterized protein</fullName>
    </submittedName>
</protein>
<accession>A0AAD1UF08</accession>
<comment type="caution">
    <text evidence="2">The sequence shown here is derived from an EMBL/GenBank/DDBJ whole genome shotgun (WGS) entry which is preliminary data.</text>
</comment>
<name>A0AAD1UF08_EUPCR</name>
<sequence length="347" mass="40275">MSNRKTRARQKSNANDIFYANKNFSNTVKCFSTGGKVSTKKNFRNLMKSKKSKFSSQLNKSKPKDKHSEAIKKNSLFNHERWMHFDNSFQGWNMVTDLICNTEDFYFKNIMDKIAPKKAKFKSPSVLNSSIRSKKKKSSYGKSNCHSLVEDLSDSEISSTHIHKEGTITSLNIIEEKVGKSPFRKRPFYSSFKCTVQPRKSKFRSLRRQHLDNPAGRVKRKHRVKESATQVFNKIICDISNKKSRRKVLRTIEPVARNKTRNIKSSQGPRHRMKLLELGRPKMVMTPERQSLNDFSEKDMETYKEKVVEQMRKCQSPIQVLKMSKVLCAPYFSFSSPTQKSVTKHLG</sequence>
<dbReference type="AlphaFoldDB" id="A0AAD1UF08"/>
<reference evidence="2" key="1">
    <citation type="submission" date="2023-07" db="EMBL/GenBank/DDBJ databases">
        <authorList>
            <consortium name="AG Swart"/>
            <person name="Singh M."/>
            <person name="Singh A."/>
            <person name="Seah K."/>
            <person name="Emmerich C."/>
        </authorList>
    </citation>
    <scope>NUCLEOTIDE SEQUENCE</scope>
    <source>
        <strain evidence="2">DP1</strain>
    </source>
</reference>
<dbReference type="EMBL" id="CAMPGE010006702">
    <property type="protein sequence ID" value="CAI2365581.1"/>
    <property type="molecule type" value="Genomic_DNA"/>
</dbReference>
<gene>
    <name evidence="2" type="ORF">ECRASSUSDP1_LOCUS6898</name>
</gene>
<feature type="region of interest" description="Disordered" evidence="1">
    <location>
        <begin position="50"/>
        <end position="71"/>
    </location>
</feature>